<reference evidence="7" key="1">
    <citation type="submission" date="2018-12" db="EMBL/GenBank/DDBJ databases">
        <authorList>
            <person name="Syme R.A."/>
            <person name="Farfan-Caceres L."/>
            <person name="Lichtenzveig J."/>
        </authorList>
    </citation>
    <scope>NUCLEOTIDE SEQUENCE</scope>
    <source>
        <strain evidence="7">Al4</strain>
    </source>
</reference>
<keyword evidence="8" id="KW-1185">Reference proteome</keyword>
<dbReference type="Gene3D" id="2.130.10.10">
    <property type="entry name" value="YVTN repeat-like/Quinoprotein amine dehydrogenase"/>
    <property type="match status" value="3"/>
</dbReference>
<evidence type="ECO:0000313" key="7">
    <source>
        <dbReference type="EMBL" id="KAF9693646.1"/>
    </source>
</evidence>
<accession>A0A8H7IY19</accession>
<evidence type="ECO:0000256" key="3">
    <source>
        <dbReference type="PROSITE-ProRule" id="PRU00221"/>
    </source>
</evidence>
<dbReference type="InterPro" id="IPR024079">
    <property type="entry name" value="MetalloPept_cat_dom_sf"/>
</dbReference>
<evidence type="ECO:0000256" key="5">
    <source>
        <dbReference type="SAM" id="SignalP"/>
    </source>
</evidence>
<dbReference type="InterPro" id="IPR001506">
    <property type="entry name" value="Peptidase_M12A"/>
</dbReference>
<dbReference type="GO" id="GO:0004222">
    <property type="term" value="F:metalloendopeptidase activity"/>
    <property type="evidence" value="ECO:0007669"/>
    <property type="project" value="InterPro"/>
</dbReference>
<feature type="region of interest" description="Disordered" evidence="4">
    <location>
        <begin position="906"/>
        <end position="970"/>
    </location>
</feature>
<evidence type="ECO:0000313" key="8">
    <source>
        <dbReference type="Proteomes" id="UP000651452"/>
    </source>
</evidence>
<dbReference type="GO" id="GO:0008270">
    <property type="term" value="F:zinc ion binding"/>
    <property type="evidence" value="ECO:0007669"/>
    <property type="project" value="InterPro"/>
</dbReference>
<feature type="chain" id="PRO_5034982573" description="Peptidase metallopeptidase domain-containing protein" evidence="5">
    <location>
        <begin position="26"/>
        <end position="970"/>
    </location>
</feature>
<evidence type="ECO:0000259" key="6">
    <source>
        <dbReference type="SMART" id="SM00235"/>
    </source>
</evidence>
<evidence type="ECO:0000256" key="2">
    <source>
        <dbReference type="ARBA" id="ARBA00022737"/>
    </source>
</evidence>
<dbReference type="InterPro" id="IPR036322">
    <property type="entry name" value="WD40_repeat_dom_sf"/>
</dbReference>
<dbReference type="PROSITE" id="PS50082">
    <property type="entry name" value="WD_REPEATS_2"/>
    <property type="match status" value="1"/>
</dbReference>
<keyword evidence="5" id="KW-0732">Signal</keyword>
<comment type="caution">
    <text evidence="7">The sequence shown here is derived from an EMBL/GenBank/DDBJ whole genome shotgun (WGS) entry which is preliminary data.</text>
</comment>
<dbReference type="AlphaFoldDB" id="A0A8H7IY19"/>
<protein>
    <recommendedName>
        <fullName evidence="6">Peptidase metallopeptidase domain-containing protein</fullName>
    </recommendedName>
</protein>
<evidence type="ECO:0000256" key="1">
    <source>
        <dbReference type="ARBA" id="ARBA00022574"/>
    </source>
</evidence>
<proteinExistence type="predicted"/>
<evidence type="ECO:0000256" key="4">
    <source>
        <dbReference type="SAM" id="MobiDB-lite"/>
    </source>
</evidence>
<dbReference type="PANTHER" id="PTHR19848:SF8">
    <property type="entry name" value="F-BOX AND WD REPEAT DOMAIN CONTAINING 7"/>
    <property type="match status" value="1"/>
</dbReference>
<feature type="domain" description="Peptidase metallopeptidase" evidence="6">
    <location>
        <begin position="65"/>
        <end position="252"/>
    </location>
</feature>
<dbReference type="InterPro" id="IPR015943">
    <property type="entry name" value="WD40/YVTN_repeat-like_dom_sf"/>
</dbReference>
<feature type="signal peptide" evidence="5">
    <location>
        <begin position="1"/>
        <end position="25"/>
    </location>
</feature>
<sequence>MLRLSLPLMWALLLLISFSTLIVSCVPPLNDFSYADNVTLLEEAVAQFESDPATGWNHILGGASPVKPWPADNNGIVNIKYCFVNAYTKSKVQPAILGGWQLWYSRLGNAGPGNGHSLGGFSETTLGGRSLYCYLHQSMTWNPQVPPGTVRIMVKDNADDGQATMGYRPSGWDNLYDRHGLRLGYEPRNPVAYNAYIAAHEMGHIFGFTHEHQRPDRDHYVHFECKNLRNYDVVAQQVQQHDTLTIEELCTSPIHSRFSPWSDIGFAAFDYSTQPFWELFHWKDGKSDGAEHKYTMTYDRTYDHKSIMHYPSILNTQKAKRKLDAPLLKWKNGGEGYTPPNEATDENTEEIRFGRAPTESDIKALKMIYLGNNINKATNETISTGTVPAQERCYVRKDFAKAWSFPLQPLHDFGLNGEPARYAPGYPKIWGDEKTTIDFRDANGNRQPERSRESYYVAISQDKKLLAVTSSQNCILVYDIESQELRQVLDGAGDIIFCPCIQSDNEIALEGGSDESSMKPAYTLGCSVSDKASKTGLHNQLVFWELDHHGRLLDHEKPIDASAYAAQAIDAILPDLAKKYELSREFVDATSLREDFAKALSIVDTAHRRRHNTIFNDAQFGRLCSTSFSSDGRLFLYHTQSSFQTGKREHENHPCVIVVDTAAGKELHRLSGHTDVIMWSAISPDNEHVASVSWDGTLRMYSAATGDLEWFKDAGGQSWTGAFSADSKHIVWSSGNGQMVLVHDVYEGRRISTFPELPQGWCRSLGWRPDGRQVALCTGKHAYVWHPFNGINGTITQHYQIEDEDNRQSMAQVVQVAWLDNGRLLHLYFSDCTSLVYDTQCNLKELFAHPQGVDTARVNNGFHNGVKISGDQYGYVSVDADGQVRCWSSGVVTRNSWWERAPKKDERARETVGTNKTPFPETGKYVMVTRPTGKGKKEQHIGTPRVASADNGVGEGSTERGSIRQLHFGR</sequence>
<keyword evidence="2" id="KW-0677">Repeat</keyword>
<dbReference type="InterPro" id="IPR006026">
    <property type="entry name" value="Peptidase_Metallo"/>
</dbReference>
<dbReference type="InterPro" id="IPR001680">
    <property type="entry name" value="WD40_rpt"/>
</dbReference>
<dbReference type="OrthoDB" id="1367865at2759"/>
<reference evidence="7" key="2">
    <citation type="submission" date="2020-09" db="EMBL/GenBank/DDBJ databases">
        <title>Reference genome assembly for Australian Ascochyta lentis isolate Al4.</title>
        <authorList>
            <person name="Lee R.C."/>
            <person name="Farfan-Caceres L.M."/>
            <person name="Debler J.W."/>
            <person name="Williams A.H."/>
            <person name="Henares B.M."/>
        </authorList>
    </citation>
    <scope>NUCLEOTIDE SEQUENCE</scope>
    <source>
        <strain evidence="7">Al4</strain>
    </source>
</reference>
<dbReference type="SUPFAM" id="SSF55486">
    <property type="entry name" value="Metalloproteases ('zincins'), catalytic domain"/>
    <property type="match status" value="1"/>
</dbReference>
<dbReference type="Pfam" id="PF01400">
    <property type="entry name" value="Astacin"/>
    <property type="match status" value="1"/>
</dbReference>
<organism evidence="7 8">
    <name type="scientific">Ascochyta lentis</name>
    <dbReference type="NCBI Taxonomy" id="205686"/>
    <lineage>
        <taxon>Eukaryota</taxon>
        <taxon>Fungi</taxon>
        <taxon>Dikarya</taxon>
        <taxon>Ascomycota</taxon>
        <taxon>Pezizomycotina</taxon>
        <taxon>Dothideomycetes</taxon>
        <taxon>Pleosporomycetidae</taxon>
        <taxon>Pleosporales</taxon>
        <taxon>Pleosporineae</taxon>
        <taxon>Didymellaceae</taxon>
        <taxon>Ascochyta</taxon>
    </lineage>
</organism>
<dbReference type="GO" id="GO:0006508">
    <property type="term" value="P:proteolysis"/>
    <property type="evidence" value="ECO:0007669"/>
    <property type="project" value="InterPro"/>
</dbReference>
<gene>
    <name evidence="7" type="ORF">EKO04_008440</name>
</gene>
<dbReference type="PROSITE" id="PS51257">
    <property type="entry name" value="PROKAR_LIPOPROTEIN"/>
    <property type="match status" value="1"/>
</dbReference>
<keyword evidence="1 3" id="KW-0853">WD repeat</keyword>
<dbReference type="Pfam" id="PF00400">
    <property type="entry name" value="WD40"/>
    <property type="match status" value="1"/>
</dbReference>
<dbReference type="SMART" id="SM00320">
    <property type="entry name" value="WD40"/>
    <property type="match status" value="4"/>
</dbReference>
<dbReference type="PANTHER" id="PTHR19848">
    <property type="entry name" value="WD40 REPEAT PROTEIN"/>
    <property type="match status" value="1"/>
</dbReference>
<dbReference type="SUPFAM" id="SSF50978">
    <property type="entry name" value="WD40 repeat-like"/>
    <property type="match status" value="1"/>
</dbReference>
<dbReference type="EMBL" id="RZGK01000015">
    <property type="protein sequence ID" value="KAF9693646.1"/>
    <property type="molecule type" value="Genomic_DNA"/>
</dbReference>
<dbReference type="SMART" id="SM00235">
    <property type="entry name" value="ZnMc"/>
    <property type="match status" value="1"/>
</dbReference>
<dbReference type="Proteomes" id="UP000651452">
    <property type="component" value="Unassembled WGS sequence"/>
</dbReference>
<name>A0A8H7IY19_9PLEO</name>
<dbReference type="Gene3D" id="3.40.390.10">
    <property type="entry name" value="Collagenase (Catalytic Domain)"/>
    <property type="match status" value="1"/>
</dbReference>
<feature type="repeat" description="WD" evidence="3">
    <location>
        <begin position="670"/>
        <end position="706"/>
    </location>
</feature>